<dbReference type="CDD" id="cd18724">
    <property type="entry name" value="PIN_LabA-like"/>
    <property type="match status" value="1"/>
</dbReference>
<sequence>MQSTSANEVCVFWDNSNIYVPAQDVARGRDGATVGRDLRIQFDNLYELARAGRKIVAGVCVGSQPPELKDLWVRLRDVGVELELFERGEESGKEQAVDQALQVHMLRAALDRAPGVAVLLTGDGSGAHLGKGYFADLKRMHSKGWKVEVLSWKDSCHAGLQEWAKKNGLFVALDDYYESITFIKGVRQSKRVARRAVV</sequence>
<organism evidence="2 3">
    <name type="scientific">Zoogloea oleivorans</name>
    <dbReference type="NCBI Taxonomy" id="1552750"/>
    <lineage>
        <taxon>Bacteria</taxon>
        <taxon>Pseudomonadati</taxon>
        <taxon>Pseudomonadota</taxon>
        <taxon>Betaproteobacteria</taxon>
        <taxon>Rhodocyclales</taxon>
        <taxon>Zoogloeaceae</taxon>
        <taxon>Zoogloea</taxon>
    </lineage>
</organism>
<dbReference type="InterPro" id="IPR021139">
    <property type="entry name" value="NYN"/>
</dbReference>
<feature type="domain" description="NYN" evidence="1">
    <location>
        <begin position="9"/>
        <end position="151"/>
    </location>
</feature>
<evidence type="ECO:0000313" key="2">
    <source>
        <dbReference type="EMBL" id="TYC59696.1"/>
    </source>
</evidence>
<accession>A0A6C2D183</accession>
<evidence type="ECO:0000259" key="1">
    <source>
        <dbReference type="Pfam" id="PF01936"/>
    </source>
</evidence>
<keyword evidence="3" id="KW-1185">Reference proteome</keyword>
<dbReference type="Gene3D" id="3.40.50.1010">
    <property type="entry name" value="5'-nuclease"/>
    <property type="match status" value="1"/>
</dbReference>
<dbReference type="EMBL" id="SDKK01000007">
    <property type="protein sequence ID" value="TYC59696.1"/>
    <property type="molecule type" value="Genomic_DNA"/>
</dbReference>
<dbReference type="AlphaFoldDB" id="A0A6C2D183"/>
<protein>
    <submittedName>
        <fullName evidence="2">NYN domain-containing protein</fullName>
    </submittedName>
</protein>
<dbReference type="RefSeq" id="WP_148578716.1">
    <property type="nucleotide sequence ID" value="NZ_SDKK01000007.1"/>
</dbReference>
<gene>
    <name evidence="2" type="ORF">ETQ85_09035</name>
</gene>
<reference evidence="2 3" key="1">
    <citation type="submission" date="2019-01" db="EMBL/GenBank/DDBJ databases">
        <title>Zoogloea oleivorans genome sequencing and assembly.</title>
        <authorList>
            <person name="Tancsics A."/>
            <person name="Farkas M."/>
            <person name="Kriszt B."/>
            <person name="Maroti G."/>
            <person name="Horvath B."/>
        </authorList>
    </citation>
    <scope>NUCLEOTIDE SEQUENCE [LARGE SCALE GENOMIC DNA]</scope>
    <source>
        <strain evidence="2 3">Buc</strain>
    </source>
</reference>
<name>A0A6C2D183_9RHOO</name>
<evidence type="ECO:0000313" key="3">
    <source>
        <dbReference type="Proteomes" id="UP000389128"/>
    </source>
</evidence>
<proteinExistence type="predicted"/>
<comment type="caution">
    <text evidence="2">The sequence shown here is derived from an EMBL/GenBank/DDBJ whole genome shotgun (WGS) entry which is preliminary data.</text>
</comment>
<dbReference type="OrthoDB" id="9794137at2"/>
<dbReference type="Pfam" id="PF01936">
    <property type="entry name" value="NYN"/>
    <property type="match status" value="1"/>
</dbReference>
<dbReference type="GO" id="GO:0004540">
    <property type="term" value="F:RNA nuclease activity"/>
    <property type="evidence" value="ECO:0007669"/>
    <property type="project" value="InterPro"/>
</dbReference>
<dbReference type="Proteomes" id="UP000389128">
    <property type="component" value="Unassembled WGS sequence"/>
</dbReference>